<accession>D0NF79</accession>
<protein>
    <recommendedName>
        <fullName evidence="4">Transmembrane protein</fullName>
    </recommendedName>
</protein>
<name>D0NF79_PHYIT</name>
<keyword evidence="1" id="KW-1133">Transmembrane helix</keyword>
<evidence type="ECO:0000256" key="1">
    <source>
        <dbReference type="SAM" id="Phobius"/>
    </source>
</evidence>
<evidence type="ECO:0000313" key="3">
    <source>
        <dbReference type="Proteomes" id="UP000006643"/>
    </source>
</evidence>
<dbReference type="RefSeq" id="XP_002902196.1">
    <property type="nucleotide sequence ID" value="XM_002902150.1"/>
</dbReference>
<gene>
    <name evidence="2" type="ORF">PITG_10395</name>
</gene>
<dbReference type="EMBL" id="DS028135">
    <property type="protein sequence ID" value="EEY56868.1"/>
    <property type="molecule type" value="Genomic_DNA"/>
</dbReference>
<dbReference type="Proteomes" id="UP000006643">
    <property type="component" value="Unassembled WGS sequence"/>
</dbReference>
<keyword evidence="3" id="KW-1185">Reference proteome</keyword>
<dbReference type="HOGENOM" id="CLU_1201868_0_0_1"/>
<feature type="transmembrane region" description="Helical" evidence="1">
    <location>
        <begin position="16"/>
        <end position="37"/>
    </location>
</feature>
<dbReference type="VEuPathDB" id="FungiDB:PITG_10395"/>
<dbReference type="InParanoid" id="D0NF79"/>
<proteinExistence type="predicted"/>
<dbReference type="KEGG" id="pif:PITG_10395"/>
<dbReference type="GeneID" id="9474093"/>
<organism evidence="2 3">
    <name type="scientific">Phytophthora infestans (strain T30-4)</name>
    <name type="common">Potato late blight agent</name>
    <dbReference type="NCBI Taxonomy" id="403677"/>
    <lineage>
        <taxon>Eukaryota</taxon>
        <taxon>Sar</taxon>
        <taxon>Stramenopiles</taxon>
        <taxon>Oomycota</taxon>
        <taxon>Peronosporomycetes</taxon>
        <taxon>Peronosporales</taxon>
        <taxon>Peronosporaceae</taxon>
        <taxon>Phytophthora</taxon>
    </lineage>
</organism>
<dbReference type="eggNOG" id="ENOG502S2K1">
    <property type="taxonomic scope" value="Eukaryota"/>
</dbReference>
<evidence type="ECO:0008006" key="4">
    <source>
        <dbReference type="Google" id="ProtNLM"/>
    </source>
</evidence>
<reference evidence="3" key="1">
    <citation type="journal article" date="2009" name="Nature">
        <title>Genome sequence and analysis of the Irish potato famine pathogen Phytophthora infestans.</title>
        <authorList>
            <consortium name="The Broad Institute Genome Sequencing Platform"/>
            <person name="Haas B.J."/>
            <person name="Kamoun S."/>
            <person name="Zody M.C."/>
            <person name="Jiang R.H."/>
            <person name="Handsaker R.E."/>
            <person name="Cano L.M."/>
            <person name="Grabherr M."/>
            <person name="Kodira C.D."/>
            <person name="Raffaele S."/>
            <person name="Torto-Alalibo T."/>
            <person name="Bozkurt T.O."/>
            <person name="Ah-Fong A.M."/>
            <person name="Alvarado L."/>
            <person name="Anderson V.L."/>
            <person name="Armstrong M.R."/>
            <person name="Avrova A."/>
            <person name="Baxter L."/>
            <person name="Beynon J."/>
            <person name="Boevink P.C."/>
            <person name="Bollmann S.R."/>
            <person name="Bos J.I."/>
            <person name="Bulone V."/>
            <person name="Cai G."/>
            <person name="Cakir C."/>
            <person name="Carrington J.C."/>
            <person name="Chawner M."/>
            <person name="Conti L."/>
            <person name="Costanzo S."/>
            <person name="Ewan R."/>
            <person name="Fahlgren N."/>
            <person name="Fischbach M.A."/>
            <person name="Fugelstad J."/>
            <person name="Gilroy E.M."/>
            <person name="Gnerre S."/>
            <person name="Green P.J."/>
            <person name="Grenville-Briggs L.J."/>
            <person name="Griffith J."/>
            <person name="Grunwald N.J."/>
            <person name="Horn K."/>
            <person name="Horner N.R."/>
            <person name="Hu C.H."/>
            <person name="Huitema E."/>
            <person name="Jeong D.H."/>
            <person name="Jones A.M."/>
            <person name="Jones J.D."/>
            <person name="Jones R.W."/>
            <person name="Karlsson E.K."/>
            <person name="Kunjeti S.G."/>
            <person name="Lamour K."/>
            <person name="Liu Z."/>
            <person name="Ma L."/>
            <person name="Maclean D."/>
            <person name="Chibucos M.C."/>
            <person name="McDonald H."/>
            <person name="McWalters J."/>
            <person name="Meijer H.J."/>
            <person name="Morgan W."/>
            <person name="Morris P.F."/>
            <person name="Munro C.A."/>
            <person name="O'Neill K."/>
            <person name="Ospina-Giraldo M."/>
            <person name="Pinzon A."/>
            <person name="Pritchard L."/>
            <person name="Ramsahoye B."/>
            <person name="Ren Q."/>
            <person name="Restrepo S."/>
            <person name="Roy S."/>
            <person name="Sadanandom A."/>
            <person name="Savidor A."/>
            <person name="Schornack S."/>
            <person name="Schwartz D.C."/>
            <person name="Schumann U.D."/>
            <person name="Schwessinger B."/>
            <person name="Seyer L."/>
            <person name="Sharpe T."/>
            <person name="Silvar C."/>
            <person name="Song J."/>
            <person name="Studholme D.J."/>
            <person name="Sykes S."/>
            <person name="Thines M."/>
            <person name="van de Vondervoort P.J."/>
            <person name="Phuntumart V."/>
            <person name="Wawra S."/>
            <person name="Weide R."/>
            <person name="Win J."/>
            <person name="Young C."/>
            <person name="Zhou S."/>
            <person name="Fry W."/>
            <person name="Meyers B.C."/>
            <person name="van West P."/>
            <person name="Ristaino J."/>
            <person name="Govers F."/>
            <person name="Birch P.R."/>
            <person name="Whisson S.C."/>
            <person name="Judelson H.S."/>
            <person name="Nusbaum C."/>
        </authorList>
    </citation>
    <scope>NUCLEOTIDE SEQUENCE [LARGE SCALE GENOMIC DNA]</scope>
    <source>
        <strain evidence="3">T30-4</strain>
    </source>
</reference>
<dbReference type="AlphaFoldDB" id="D0NF79"/>
<sequence>MQALSTDFPPEPPDAGAPWCSVLGVGGALVTTFALGFTEGCLEIERRPIPLRFALRFAAANVLPSVVFRSVPARHAAAASGIPLSSLINDANLASTRSVAVGKRLVLIKSVRALRLAAGSYGLAWSLWHWHKSDVGNSDNNANQGGIKYGESVVRLAPVDSPLSRASKRKHGDHILTVKRVKVIEVEIGDAETTADYARGLKAKASTDDSTSVCSVAWSRTMCALIRCRRC</sequence>
<dbReference type="OrthoDB" id="74503at2759"/>
<keyword evidence="1" id="KW-0812">Transmembrane</keyword>
<evidence type="ECO:0000313" key="2">
    <source>
        <dbReference type="EMBL" id="EEY56868.1"/>
    </source>
</evidence>
<keyword evidence="1" id="KW-0472">Membrane</keyword>